<dbReference type="EMBL" id="VSSQ01001107">
    <property type="protein sequence ID" value="MPM05173.1"/>
    <property type="molecule type" value="Genomic_DNA"/>
</dbReference>
<dbReference type="AlphaFoldDB" id="A0A644WSE0"/>
<dbReference type="PANTHER" id="PTHR30087:SF1">
    <property type="entry name" value="HYPOTHETICAL CYTOSOLIC PROTEIN"/>
    <property type="match status" value="1"/>
</dbReference>
<sequence length="343" mass="39147">MCFPLFNATIPVREGLSVQQKQIVITEKLPIGISLCAMGGPVRYNGKGIDVLTALGREKNDFTFFPVCPECQAGLGVTRDPVHLSGGNGEQVWTGEAEVKNRSGKLVTREMKQGCLECLEVLKRSGVNAFIYMDGSPSCGVYRTTLKSTKRGNPPGVFGSLLLDEGFFLIPSSDLQSPLKWWDWRRRLLAFHWFANHPLHSMQELYETWYVLKFLCQELDNTWAREMGRTLAGLSKGDFAQFEPTFRAQVLDLLRRPSTTVKITNSLWKHYSHYRKKKGKKVEEINSPDFKRNVTTIAKELSKMERTALEDDFLFGASPVIYRDQHRMKALEQQKESREEETQ</sequence>
<name>A0A644WSE0_9ZZZZ</name>
<dbReference type="Pfam" id="PF04463">
    <property type="entry name" value="2-thiour_desulf"/>
    <property type="match status" value="1"/>
</dbReference>
<gene>
    <name evidence="1" type="ORF">SDC9_51461</name>
</gene>
<protein>
    <submittedName>
        <fullName evidence="1">Uncharacterized protein</fullName>
    </submittedName>
</protein>
<reference evidence="1" key="1">
    <citation type="submission" date="2019-08" db="EMBL/GenBank/DDBJ databases">
        <authorList>
            <person name="Kucharzyk K."/>
            <person name="Murdoch R.W."/>
            <person name="Higgins S."/>
            <person name="Loffler F."/>
        </authorList>
    </citation>
    <scope>NUCLEOTIDE SEQUENCE</scope>
</reference>
<comment type="caution">
    <text evidence="1">The sequence shown here is derived from an EMBL/GenBank/DDBJ whole genome shotgun (WGS) entry which is preliminary data.</text>
</comment>
<accession>A0A644WSE0</accession>
<dbReference type="PANTHER" id="PTHR30087">
    <property type="entry name" value="INNER MEMBRANE PROTEIN"/>
    <property type="match status" value="1"/>
</dbReference>
<proteinExistence type="predicted"/>
<evidence type="ECO:0000313" key="1">
    <source>
        <dbReference type="EMBL" id="MPM05173.1"/>
    </source>
</evidence>
<organism evidence="1">
    <name type="scientific">bioreactor metagenome</name>
    <dbReference type="NCBI Taxonomy" id="1076179"/>
    <lineage>
        <taxon>unclassified sequences</taxon>
        <taxon>metagenomes</taxon>
        <taxon>ecological metagenomes</taxon>
    </lineage>
</organism>
<dbReference type="InterPro" id="IPR007553">
    <property type="entry name" value="2-thiour_desulf"/>
</dbReference>